<comment type="caution">
    <text evidence="1">The sequence shown here is derived from an EMBL/GenBank/DDBJ whole genome shotgun (WGS) entry which is preliminary data.</text>
</comment>
<evidence type="ECO:0000313" key="2">
    <source>
        <dbReference type="Proteomes" id="UP000294604"/>
    </source>
</evidence>
<dbReference type="RefSeq" id="WP_134080981.1">
    <property type="nucleotide sequence ID" value="NZ_PECL01000003.1"/>
</dbReference>
<evidence type="ECO:0000313" key="1">
    <source>
        <dbReference type="EMBL" id="TEA09090.1"/>
    </source>
</evidence>
<organism evidence="1 2">
    <name type="scientific">Mycobacteroides salmoniphilum</name>
    <dbReference type="NCBI Taxonomy" id="404941"/>
    <lineage>
        <taxon>Bacteria</taxon>
        <taxon>Bacillati</taxon>
        <taxon>Actinomycetota</taxon>
        <taxon>Actinomycetes</taxon>
        <taxon>Mycobacteriales</taxon>
        <taxon>Mycobacteriaceae</taxon>
        <taxon>Mycobacteroides</taxon>
    </lineage>
</organism>
<name>A0A4R8SZN6_9MYCO</name>
<proteinExistence type="predicted"/>
<protein>
    <submittedName>
        <fullName evidence="1">Uncharacterized protein</fullName>
    </submittedName>
</protein>
<accession>A0A4R8SZN6</accession>
<sequence length="106" mass="11355">MTDVTDAISEFVRKGIAAQDAADRAAGRPTALELDHETFIDELRSRLGAELAAAIDATRRAGRTLAELAGPVYDVEYAEGERGSDLAALIETARRELTAAQAQLVR</sequence>
<reference evidence="1 2" key="1">
    <citation type="journal article" date="2019" name="Sci. Rep.">
        <title>Extended insight into the Mycobacterium chelonae-abscessus complex through whole genome sequencing of Mycobacterium salmoniphilum outbreak and Mycobacterium salmoniphilum-like strains.</title>
        <authorList>
            <person name="Behra P.R.K."/>
            <person name="Das S."/>
            <person name="Pettersson B.M.F."/>
            <person name="Shirreff L."/>
            <person name="DuCote T."/>
            <person name="Jacobsson K.G."/>
            <person name="Ennis D.G."/>
            <person name="Kirsebom L.A."/>
        </authorList>
    </citation>
    <scope>NUCLEOTIDE SEQUENCE [LARGE SCALE GENOMIC DNA]</scope>
    <source>
        <strain evidence="1 2">CCUG 60884</strain>
    </source>
</reference>
<dbReference type="AlphaFoldDB" id="A0A4R8SZN6"/>
<dbReference type="Proteomes" id="UP000294604">
    <property type="component" value="Unassembled WGS sequence"/>
</dbReference>
<gene>
    <name evidence="1" type="ORF">CCUG60884_00259</name>
</gene>
<dbReference type="EMBL" id="PECL01000003">
    <property type="protein sequence ID" value="TEA09090.1"/>
    <property type="molecule type" value="Genomic_DNA"/>
</dbReference>